<evidence type="ECO:0000313" key="2">
    <source>
        <dbReference type="Proteomes" id="UP000035054"/>
    </source>
</evidence>
<comment type="caution">
    <text evidence="1">The sequence shown here is derived from an EMBL/GenBank/DDBJ whole genome shotgun (WGS) entry which is preliminary data.</text>
</comment>
<protein>
    <submittedName>
        <fullName evidence="1">Uncharacterized protein</fullName>
    </submittedName>
</protein>
<gene>
    <name evidence="1" type="ORF">TH68_02145</name>
</gene>
<dbReference type="EMBL" id="JXUO01000066">
    <property type="protein sequence ID" value="KKZ15120.1"/>
    <property type="molecule type" value="Genomic_DNA"/>
</dbReference>
<dbReference type="AlphaFoldDB" id="A0A6N3X6B1"/>
<evidence type="ECO:0000313" key="1">
    <source>
        <dbReference type="EMBL" id="KKZ15120.1"/>
    </source>
</evidence>
<reference evidence="1 2" key="1">
    <citation type="submission" date="2015-01" db="EMBL/GenBank/DDBJ databases">
        <title>Lifestyle Evolution in Cyanobacterial Symbionts of Sponges.</title>
        <authorList>
            <person name="Burgsdorf I."/>
            <person name="Slaby B.M."/>
            <person name="Handley K.M."/>
            <person name="Haber M."/>
            <person name="Blom J."/>
            <person name="Marshall C.W."/>
            <person name="Gilbert J.A."/>
            <person name="Hentschel U."/>
            <person name="Steindler L."/>
        </authorList>
    </citation>
    <scope>NUCLEOTIDE SEQUENCE [LARGE SCALE GENOMIC DNA]</scope>
    <source>
        <strain evidence="1">142</strain>
    </source>
</reference>
<dbReference type="Proteomes" id="UP000035054">
    <property type="component" value="Unassembled WGS sequence"/>
</dbReference>
<sequence>MYHGFDIPLGLGQGKQIHRLQMSVSSRSTVRKMLIRRVFHGALNASRIQKRLLRFIRFLIVQHWLHDLLLP</sequence>
<proteinExistence type="predicted"/>
<organism evidence="1 2">
    <name type="scientific">Candidatus Synechococcus spongiarum 142</name>
    <dbReference type="NCBI Taxonomy" id="1608213"/>
    <lineage>
        <taxon>Bacteria</taxon>
        <taxon>Bacillati</taxon>
        <taxon>Cyanobacteriota</taxon>
        <taxon>Cyanophyceae</taxon>
        <taxon>Synechococcales</taxon>
        <taxon>Synechococcaceae</taxon>
        <taxon>Synechococcus</taxon>
    </lineage>
</organism>
<name>A0A6N3X6B1_9SYNE</name>
<accession>A0A6N3X6B1</accession>